<sequence>MSCGCGSDNESYSPVYNKNKQKGYLNIEGFTTQTNDSPSYFQQKYKQYLESQNKKGLDKHAMSFFENFDENTKQMLNKNAENNKLRDELNIKMKEVYNTLQSNSLEQEKINFMYKVRDVMLYSMSGVILYYIFVEL</sequence>
<keyword evidence="1" id="KW-1133">Transmembrane helix</keyword>
<dbReference type="AlphaFoldDB" id="A0A6C0IPE6"/>
<protein>
    <submittedName>
        <fullName evidence="2">Uncharacterized protein</fullName>
    </submittedName>
</protein>
<name>A0A6C0IPE6_9ZZZZ</name>
<reference evidence="2" key="1">
    <citation type="journal article" date="2020" name="Nature">
        <title>Giant virus diversity and host interactions through global metagenomics.</title>
        <authorList>
            <person name="Schulz F."/>
            <person name="Roux S."/>
            <person name="Paez-Espino D."/>
            <person name="Jungbluth S."/>
            <person name="Walsh D.A."/>
            <person name="Denef V.J."/>
            <person name="McMahon K.D."/>
            <person name="Konstantinidis K.T."/>
            <person name="Eloe-Fadrosh E.A."/>
            <person name="Kyrpides N.C."/>
            <person name="Woyke T."/>
        </authorList>
    </citation>
    <scope>NUCLEOTIDE SEQUENCE</scope>
    <source>
        <strain evidence="2">GVMAG-M-3300024258-28</strain>
    </source>
</reference>
<dbReference type="EMBL" id="MN740222">
    <property type="protein sequence ID" value="QHT94460.1"/>
    <property type="molecule type" value="Genomic_DNA"/>
</dbReference>
<feature type="transmembrane region" description="Helical" evidence="1">
    <location>
        <begin position="119"/>
        <end position="134"/>
    </location>
</feature>
<accession>A0A6C0IPE6</accession>
<keyword evidence="1" id="KW-0812">Transmembrane</keyword>
<evidence type="ECO:0000256" key="1">
    <source>
        <dbReference type="SAM" id="Phobius"/>
    </source>
</evidence>
<proteinExistence type="predicted"/>
<keyword evidence="1" id="KW-0472">Membrane</keyword>
<evidence type="ECO:0000313" key="2">
    <source>
        <dbReference type="EMBL" id="QHT94460.1"/>
    </source>
</evidence>
<organism evidence="2">
    <name type="scientific">viral metagenome</name>
    <dbReference type="NCBI Taxonomy" id="1070528"/>
    <lineage>
        <taxon>unclassified sequences</taxon>
        <taxon>metagenomes</taxon>
        <taxon>organismal metagenomes</taxon>
    </lineage>
</organism>